<name>A0A1F6G013_9BACT</name>
<gene>
    <name evidence="1" type="ORF">A3H55_02505</name>
</gene>
<dbReference type="Proteomes" id="UP000177998">
    <property type="component" value="Unassembled WGS sequence"/>
</dbReference>
<dbReference type="STRING" id="1798564.A3H55_02505"/>
<sequence length="121" mass="14014">MSKKKIIILMVMVFLPFLLTGCVSKTDKKIIEAGSDIVCYGFKNGIDPIILVQKRQKGEMSKEDAAIAMQELKKKWNEIAQKYGFSSWEDYNKSYAFSKKSKEIEEKLMKKRVKEKCGLEY</sequence>
<reference evidence="1 2" key="1">
    <citation type="journal article" date="2016" name="Nat. Commun.">
        <title>Thousands of microbial genomes shed light on interconnected biogeochemical processes in an aquifer system.</title>
        <authorList>
            <person name="Anantharaman K."/>
            <person name="Brown C.T."/>
            <person name="Hug L.A."/>
            <person name="Sharon I."/>
            <person name="Castelle C.J."/>
            <person name="Probst A.J."/>
            <person name="Thomas B.C."/>
            <person name="Singh A."/>
            <person name="Wilkins M.J."/>
            <person name="Karaoz U."/>
            <person name="Brodie E.L."/>
            <person name="Williams K.H."/>
            <person name="Hubbard S.S."/>
            <person name="Banfield J.F."/>
        </authorList>
    </citation>
    <scope>NUCLEOTIDE SEQUENCE [LARGE SCALE GENOMIC DNA]</scope>
</reference>
<dbReference type="EMBL" id="MFMZ01000009">
    <property type="protein sequence ID" value="OGG91479.1"/>
    <property type="molecule type" value="Genomic_DNA"/>
</dbReference>
<protein>
    <recommendedName>
        <fullName evidence="3">Lipoprotein</fullName>
    </recommendedName>
</protein>
<evidence type="ECO:0008006" key="3">
    <source>
        <dbReference type="Google" id="ProtNLM"/>
    </source>
</evidence>
<evidence type="ECO:0000313" key="1">
    <source>
        <dbReference type="EMBL" id="OGG91479.1"/>
    </source>
</evidence>
<organism evidence="1 2">
    <name type="scientific">Candidatus Kuenenbacteria bacterium RIFCSPLOWO2_02_FULL_42_16</name>
    <dbReference type="NCBI Taxonomy" id="1798564"/>
    <lineage>
        <taxon>Bacteria</taxon>
        <taxon>Candidatus Kueneniibacteriota</taxon>
    </lineage>
</organism>
<evidence type="ECO:0000313" key="2">
    <source>
        <dbReference type="Proteomes" id="UP000177998"/>
    </source>
</evidence>
<dbReference type="AlphaFoldDB" id="A0A1F6G013"/>
<proteinExistence type="predicted"/>
<comment type="caution">
    <text evidence="1">The sequence shown here is derived from an EMBL/GenBank/DDBJ whole genome shotgun (WGS) entry which is preliminary data.</text>
</comment>
<dbReference type="PROSITE" id="PS51257">
    <property type="entry name" value="PROKAR_LIPOPROTEIN"/>
    <property type="match status" value="1"/>
</dbReference>
<accession>A0A1F6G013</accession>